<keyword evidence="3" id="KW-1185">Reference proteome</keyword>
<dbReference type="AlphaFoldDB" id="A0AAV4RYF8"/>
<sequence>MGTLEDYPHISSKGHRDREGEGLELESEEDRKQMVKLPGKLCLQKMLQRINLKNKCARRPFYTGRKKGGDLRMVAREMGRKTKFRVES</sequence>
<evidence type="ECO:0000313" key="2">
    <source>
        <dbReference type="EMBL" id="GIY25406.1"/>
    </source>
</evidence>
<proteinExistence type="predicted"/>
<evidence type="ECO:0000256" key="1">
    <source>
        <dbReference type="SAM" id="MobiDB-lite"/>
    </source>
</evidence>
<gene>
    <name evidence="2" type="ORF">CDAR_126711</name>
</gene>
<dbReference type="Proteomes" id="UP001054837">
    <property type="component" value="Unassembled WGS sequence"/>
</dbReference>
<reference evidence="2 3" key="1">
    <citation type="submission" date="2021-06" db="EMBL/GenBank/DDBJ databases">
        <title>Caerostris darwini draft genome.</title>
        <authorList>
            <person name="Kono N."/>
            <person name="Arakawa K."/>
        </authorList>
    </citation>
    <scope>NUCLEOTIDE SEQUENCE [LARGE SCALE GENOMIC DNA]</scope>
</reference>
<organism evidence="2 3">
    <name type="scientific">Caerostris darwini</name>
    <dbReference type="NCBI Taxonomy" id="1538125"/>
    <lineage>
        <taxon>Eukaryota</taxon>
        <taxon>Metazoa</taxon>
        <taxon>Ecdysozoa</taxon>
        <taxon>Arthropoda</taxon>
        <taxon>Chelicerata</taxon>
        <taxon>Arachnida</taxon>
        <taxon>Araneae</taxon>
        <taxon>Araneomorphae</taxon>
        <taxon>Entelegynae</taxon>
        <taxon>Araneoidea</taxon>
        <taxon>Araneidae</taxon>
        <taxon>Caerostris</taxon>
    </lineage>
</organism>
<comment type="caution">
    <text evidence="2">The sequence shown here is derived from an EMBL/GenBank/DDBJ whole genome shotgun (WGS) entry which is preliminary data.</text>
</comment>
<dbReference type="EMBL" id="BPLQ01006805">
    <property type="protein sequence ID" value="GIY25406.1"/>
    <property type="molecule type" value="Genomic_DNA"/>
</dbReference>
<protein>
    <submittedName>
        <fullName evidence="2">Uncharacterized protein</fullName>
    </submittedName>
</protein>
<feature type="region of interest" description="Disordered" evidence="1">
    <location>
        <begin position="1"/>
        <end position="32"/>
    </location>
</feature>
<accession>A0AAV4RYF8</accession>
<name>A0AAV4RYF8_9ARAC</name>
<evidence type="ECO:0000313" key="3">
    <source>
        <dbReference type="Proteomes" id="UP001054837"/>
    </source>
</evidence>